<dbReference type="Proteomes" id="UP000218334">
    <property type="component" value="Unassembled WGS sequence"/>
</dbReference>
<proteinExistence type="predicted"/>
<evidence type="ECO:0000313" key="2">
    <source>
        <dbReference type="Proteomes" id="UP000218334"/>
    </source>
</evidence>
<name>A0A2H3C511_9AGAR</name>
<accession>A0A2H3C511</accession>
<dbReference type="STRING" id="1076256.A0A2H3C511"/>
<organism evidence="1 2">
    <name type="scientific">Armillaria solidipes</name>
    <dbReference type="NCBI Taxonomy" id="1076256"/>
    <lineage>
        <taxon>Eukaryota</taxon>
        <taxon>Fungi</taxon>
        <taxon>Dikarya</taxon>
        <taxon>Basidiomycota</taxon>
        <taxon>Agaricomycotina</taxon>
        <taxon>Agaricomycetes</taxon>
        <taxon>Agaricomycetidae</taxon>
        <taxon>Agaricales</taxon>
        <taxon>Marasmiineae</taxon>
        <taxon>Physalacriaceae</taxon>
        <taxon>Armillaria</taxon>
    </lineage>
</organism>
<dbReference type="AlphaFoldDB" id="A0A2H3C511"/>
<evidence type="ECO:0000313" key="1">
    <source>
        <dbReference type="EMBL" id="PBK76394.1"/>
    </source>
</evidence>
<feature type="non-terminal residue" evidence="1">
    <location>
        <position position="1"/>
    </location>
</feature>
<dbReference type="InterPro" id="IPR021475">
    <property type="entry name" value="Pants/Emi1-like"/>
</dbReference>
<sequence>QVKSRYRHSKSSRCAHKHDDFKFCLNIEWTKTDQRYKAWLNRRMEWRKAG</sequence>
<reference evidence="2" key="1">
    <citation type="journal article" date="2017" name="Nat. Ecol. Evol.">
        <title>Genome expansion and lineage-specific genetic innovations in the forest pathogenic fungi Armillaria.</title>
        <authorList>
            <person name="Sipos G."/>
            <person name="Prasanna A.N."/>
            <person name="Walter M.C."/>
            <person name="O'Connor E."/>
            <person name="Balint B."/>
            <person name="Krizsan K."/>
            <person name="Kiss B."/>
            <person name="Hess J."/>
            <person name="Varga T."/>
            <person name="Slot J."/>
            <person name="Riley R."/>
            <person name="Boka B."/>
            <person name="Rigling D."/>
            <person name="Barry K."/>
            <person name="Lee J."/>
            <person name="Mihaltcheva S."/>
            <person name="LaButti K."/>
            <person name="Lipzen A."/>
            <person name="Waldron R."/>
            <person name="Moloney N.M."/>
            <person name="Sperisen C."/>
            <person name="Kredics L."/>
            <person name="Vagvoelgyi C."/>
            <person name="Patrignani A."/>
            <person name="Fitzpatrick D."/>
            <person name="Nagy I."/>
            <person name="Doyle S."/>
            <person name="Anderson J.B."/>
            <person name="Grigoriev I.V."/>
            <person name="Gueldener U."/>
            <person name="Muensterkoetter M."/>
            <person name="Nagy L.G."/>
        </authorList>
    </citation>
    <scope>NUCLEOTIDE SEQUENCE [LARGE SCALE GENOMIC DNA]</scope>
    <source>
        <strain evidence="2">28-4</strain>
    </source>
</reference>
<gene>
    <name evidence="1" type="ORF">ARMSODRAFT_875605</name>
</gene>
<dbReference type="EMBL" id="KZ293416">
    <property type="protein sequence ID" value="PBK76394.1"/>
    <property type="molecule type" value="Genomic_DNA"/>
</dbReference>
<keyword evidence="2" id="KW-1185">Reference proteome</keyword>
<protein>
    <submittedName>
        <fullName evidence="1">Uncharacterized protein</fullName>
    </submittedName>
</protein>
<dbReference type="Pfam" id="PF11326">
    <property type="entry name" value="PANTS-like"/>
    <property type="match status" value="1"/>
</dbReference>